<accession>A0A376DV48</accession>
<proteinExistence type="inferred from homology"/>
<dbReference type="EC" id="1.8.1.4" evidence="3"/>
<gene>
    <name evidence="3" type="primary">lpd3</name>
    <name evidence="3" type="ORF">NCTC13533_02134</name>
</gene>
<keyword evidence="3" id="KW-0560">Oxidoreductase</keyword>
<dbReference type="AlphaFoldDB" id="A0A376DV48"/>
<dbReference type="Pfam" id="PF07992">
    <property type="entry name" value="Pyr_redox_2"/>
    <property type="match status" value="1"/>
</dbReference>
<evidence type="ECO:0000259" key="2">
    <source>
        <dbReference type="Pfam" id="PF07992"/>
    </source>
</evidence>
<dbReference type="PRINTS" id="PR00945">
    <property type="entry name" value="HGRDTASE"/>
</dbReference>
<dbReference type="InterPro" id="IPR036188">
    <property type="entry name" value="FAD/NAD-bd_sf"/>
</dbReference>
<comment type="similarity">
    <text evidence="1">Belongs to the class-I pyridine nucleotide-disulfide oxidoreductase family.</text>
</comment>
<dbReference type="PANTHER" id="PTHR22912:SF151">
    <property type="entry name" value="DIHYDROLIPOYL DEHYDROGENASE, MITOCHONDRIAL"/>
    <property type="match status" value="1"/>
</dbReference>
<protein>
    <submittedName>
        <fullName evidence="3">Dihydrolipoyl dehydrogenase 3</fullName>
        <ecNumber evidence="3">1.8.1.4</ecNumber>
    </submittedName>
</protein>
<evidence type="ECO:0000256" key="1">
    <source>
        <dbReference type="ARBA" id="ARBA00007532"/>
    </source>
</evidence>
<sequence>MITSTEALNLKEIPKHLVVIGGGVIGLELGSVYLRLGAQVTVVESWIKLFLEWTEL</sequence>
<evidence type="ECO:0000313" key="4">
    <source>
        <dbReference type="Proteomes" id="UP000255224"/>
    </source>
</evidence>
<dbReference type="EMBL" id="UFVQ01000003">
    <property type="protein sequence ID" value="STC96224.1"/>
    <property type="molecule type" value="Genomic_DNA"/>
</dbReference>
<dbReference type="Proteomes" id="UP000255224">
    <property type="component" value="Unassembled WGS sequence"/>
</dbReference>
<reference evidence="3 4" key="1">
    <citation type="submission" date="2018-06" db="EMBL/GenBank/DDBJ databases">
        <authorList>
            <consortium name="Pathogen Informatics"/>
            <person name="Doyle S."/>
        </authorList>
    </citation>
    <scope>NUCLEOTIDE SEQUENCE [LARGE SCALE GENOMIC DNA]</scope>
    <source>
        <strain evidence="3 4">NCTC13533</strain>
    </source>
</reference>
<name>A0A376DV48_CHRCU</name>
<dbReference type="GO" id="GO:0004148">
    <property type="term" value="F:dihydrolipoyl dehydrogenase (NADH) activity"/>
    <property type="evidence" value="ECO:0007669"/>
    <property type="project" value="UniProtKB-EC"/>
</dbReference>
<feature type="domain" description="FAD/NAD(P)-binding" evidence="2">
    <location>
        <begin position="2"/>
        <end position="45"/>
    </location>
</feature>
<dbReference type="PANTHER" id="PTHR22912">
    <property type="entry name" value="DISULFIDE OXIDOREDUCTASE"/>
    <property type="match status" value="1"/>
</dbReference>
<evidence type="ECO:0000313" key="3">
    <source>
        <dbReference type="EMBL" id="STC96224.1"/>
    </source>
</evidence>
<dbReference type="GO" id="GO:0050660">
    <property type="term" value="F:flavin adenine dinucleotide binding"/>
    <property type="evidence" value="ECO:0007669"/>
    <property type="project" value="TreeGrafter"/>
</dbReference>
<dbReference type="Gene3D" id="3.50.50.60">
    <property type="entry name" value="FAD/NAD(P)-binding domain"/>
    <property type="match status" value="1"/>
</dbReference>
<dbReference type="InterPro" id="IPR050151">
    <property type="entry name" value="Class-I_Pyr_Nuc-Dis_Oxidored"/>
</dbReference>
<dbReference type="SUPFAM" id="SSF51905">
    <property type="entry name" value="FAD/NAD(P)-binding domain"/>
    <property type="match status" value="1"/>
</dbReference>
<dbReference type="GO" id="GO:0006103">
    <property type="term" value="P:2-oxoglutarate metabolic process"/>
    <property type="evidence" value="ECO:0007669"/>
    <property type="project" value="TreeGrafter"/>
</dbReference>
<dbReference type="InterPro" id="IPR023753">
    <property type="entry name" value="FAD/NAD-binding_dom"/>
</dbReference>
<organism evidence="3 4">
    <name type="scientific">Chryseobacterium carnipullorum</name>
    <dbReference type="NCBI Taxonomy" id="1124835"/>
    <lineage>
        <taxon>Bacteria</taxon>
        <taxon>Pseudomonadati</taxon>
        <taxon>Bacteroidota</taxon>
        <taxon>Flavobacteriia</taxon>
        <taxon>Flavobacteriales</taxon>
        <taxon>Weeksellaceae</taxon>
        <taxon>Chryseobacterium group</taxon>
        <taxon>Chryseobacterium</taxon>
    </lineage>
</organism>